<reference evidence="2 3" key="1">
    <citation type="submission" date="2020-03" db="EMBL/GenBank/DDBJ databases">
        <title>Genome sequence of strain Massilia sp. TW-1.</title>
        <authorList>
            <person name="Chaudhary D.K."/>
        </authorList>
    </citation>
    <scope>NUCLEOTIDE SEQUENCE [LARGE SCALE GENOMIC DNA]</scope>
    <source>
        <strain evidence="2 3">TW-1</strain>
    </source>
</reference>
<name>A0ABX0P9M3_9BURK</name>
<proteinExistence type="predicted"/>
<dbReference type="RefSeq" id="WP_166858905.1">
    <property type="nucleotide sequence ID" value="NZ_JAAQOM010000005.1"/>
</dbReference>
<evidence type="ECO:0008006" key="4">
    <source>
        <dbReference type="Google" id="ProtNLM"/>
    </source>
</evidence>
<evidence type="ECO:0000256" key="1">
    <source>
        <dbReference type="SAM" id="SignalP"/>
    </source>
</evidence>
<sequence>MKIGKRLLTVLTLWTGIVRAAGVDPLTIDVDARDALRFARLMRDGAVPTAATLQRDYLDGAGPGVKVFTPLRIRDARHLAAVVASKPDIYRYAIRECLPQLPALRGDLRAIYLAFAGLLPERPLPAIDVVFGANNSGGTAGDGRQVLGLEVLCPPGTTPEQFRTTMRGFFAHETVHTWQADETPAALADLLLSQALREGGADYLATVVTGAIPHLDRDAWARPQEARLWQEFQRDREAIRGSRDDVNKRVASPQFRRWFANCGSAPAGWPCEAGYWIGMRIAAAYVAQAADKRAAIRDLLELRDPAAILKASGYGK</sequence>
<protein>
    <recommendedName>
        <fullName evidence="4">DUF2268 domain-containing protein</fullName>
    </recommendedName>
</protein>
<accession>A0ABX0P9M3</accession>
<evidence type="ECO:0000313" key="3">
    <source>
        <dbReference type="Proteomes" id="UP000716322"/>
    </source>
</evidence>
<evidence type="ECO:0000313" key="2">
    <source>
        <dbReference type="EMBL" id="NIA53926.1"/>
    </source>
</evidence>
<feature type="signal peptide" evidence="1">
    <location>
        <begin position="1"/>
        <end position="20"/>
    </location>
</feature>
<comment type="caution">
    <text evidence="2">The sequence shown here is derived from an EMBL/GenBank/DDBJ whole genome shotgun (WGS) entry which is preliminary data.</text>
</comment>
<dbReference type="EMBL" id="JAAQOM010000005">
    <property type="protein sequence ID" value="NIA53926.1"/>
    <property type="molecule type" value="Genomic_DNA"/>
</dbReference>
<dbReference type="Proteomes" id="UP000716322">
    <property type="component" value="Unassembled WGS sequence"/>
</dbReference>
<feature type="chain" id="PRO_5046796295" description="DUF2268 domain-containing protein" evidence="1">
    <location>
        <begin position="21"/>
        <end position="316"/>
    </location>
</feature>
<keyword evidence="3" id="KW-1185">Reference proteome</keyword>
<organism evidence="2 3">
    <name type="scientific">Telluria antibiotica</name>
    <dbReference type="NCBI Taxonomy" id="2717319"/>
    <lineage>
        <taxon>Bacteria</taxon>
        <taxon>Pseudomonadati</taxon>
        <taxon>Pseudomonadota</taxon>
        <taxon>Betaproteobacteria</taxon>
        <taxon>Burkholderiales</taxon>
        <taxon>Oxalobacteraceae</taxon>
        <taxon>Telluria group</taxon>
        <taxon>Telluria</taxon>
    </lineage>
</organism>
<gene>
    <name evidence="2" type="ORF">HAV22_09740</name>
</gene>
<keyword evidence="1" id="KW-0732">Signal</keyword>